<feature type="transmembrane region" description="Helical" evidence="10">
    <location>
        <begin position="617"/>
        <end position="637"/>
    </location>
</feature>
<evidence type="ECO:0000256" key="8">
    <source>
        <dbReference type="ARBA" id="ARBA00023136"/>
    </source>
</evidence>
<dbReference type="Proteomes" id="UP000000591">
    <property type="component" value="Chromosome IV"/>
</dbReference>
<reference evidence="13" key="3">
    <citation type="journal article" date="2013" name="G3 (Bethesda)">
        <title>Genomes of Ashbya fungi isolated from insects reveal four mating-type loci, numerous translocations, lack of transposons, and distinct gene duplications.</title>
        <authorList>
            <person name="Dietrich F.S."/>
            <person name="Voegeli S."/>
            <person name="Kuo S."/>
            <person name="Philippsen P."/>
        </authorList>
    </citation>
    <scope>GENOME REANNOTATION</scope>
    <source>
        <strain evidence="13">ATCC 10895 / CBS 109.51 / FGSC 9923 / NRRL Y-1056</strain>
    </source>
</reference>
<organism evidence="11 13">
    <name type="scientific">Eremothecium gossypii (strain ATCC 10895 / CBS 109.51 / FGSC 9923 / NRRL Y-1056)</name>
    <name type="common">Yeast</name>
    <name type="synonym">Ashbya gossypii</name>
    <dbReference type="NCBI Taxonomy" id="284811"/>
    <lineage>
        <taxon>Eukaryota</taxon>
        <taxon>Fungi</taxon>
        <taxon>Dikarya</taxon>
        <taxon>Ascomycota</taxon>
        <taxon>Saccharomycotina</taxon>
        <taxon>Saccharomycetes</taxon>
        <taxon>Saccharomycetales</taxon>
        <taxon>Saccharomycetaceae</taxon>
        <taxon>Eremothecium</taxon>
    </lineage>
</organism>
<evidence type="ECO:0000256" key="1">
    <source>
        <dbReference type="ARBA" id="ARBA00004141"/>
    </source>
</evidence>
<dbReference type="OMA" id="TSAYCFW"/>
<dbReference type="AlphaFoldDB" id="Q75BG1"/>
<comment type="subcellular location">
    <subcellularLocation>
        <location evidence="1">Membrane</location>
        <topology evidence="1">Multi-pass membrane protein</topology>
    </subcellularLocation>
</comment>
<feature type="transmembrane region" description="Helical" evidence="10">
    <location>
        <begin position="277"/>
        <end position="297"/>
    </location>
</feature>
<evidence type="ECO:0000256" key="5">
    <source>
        <dbReference type="ARBA" id="ARBA00022856"/>
    </source>
</evidence>
<keyword evidence="6" id="KW-0653">Protein transport</keyword>
<dbReference type="GO" id="GO:0035673">
    <property type="term" value="F:oligopeptide transmembrane transporter activity"/>
    <property type="evidence" value="ECO:0000318"/>
    <property type="project" value="GO_Central"/>
</dbReference>
<dbReference type="GO" id="GO:0015031">
    <property type="term" value="P:protein transport"/>
    <property type="evidence" value="ECO:0007669"/>
    <property type="project" value="UniProtKB-KW"/>
</dbReference>
<gene>
    <name evidence="11" type="ORF">AGOS_ADL399C</name>
    <name evidence="12" type="ORF">AGOS_AFR757W</name>
</gene>
<keyword evidence="3" id="KW-0813">Transport</keyword>
<dbReference type="Proteomes" id="UP000000591">
    <property type="component" value="Chromosome VI"/>
</dbReference>
<accession>E7FHV3</accession>
<comment type="similarity">
    <text evidence="2">Belongs to the oligopeptide OPT transporter family.</text>
</comment>
<feature type="transmembrane region" description="Helical" evidence="10">
    <location>
        <begin position="585"/>
        <end position="605"/>
    </location>
</feature>
<dbReference type="NCBIfam" id="TIGR00727">
    <property type="entry name" value="ISP4_OPT"/>
    <property type="match status" value="1"/>
</dbReference>
<feature type="transmembrane region" description="Helical" evidence="10">
    <location>
        <begin position="817"/>
        <end position="839"/>
    </location>
</feature>
<dbReference type="Pfam" id="PF03169">
    <property type="entry name" value="OPT"/>
    <property type="match status" value="1"/>
</dbReference>
<evidence type="ECO:0000256" key="10">
    <source>
        <dbReference type="SAM" id="Phobius"/>
    </source>
</evidence>
<dbReference type="OrthoDB" id="9986677at2759"/>
<feature type="transmembrane region" description="Helical" evidence="10">
    <location>
        <begin position="411"/>
        <end position="430"/>
    </location>
</feature>
<dbReference type="KEGG" id="ago:AGOS_ADL399C"/>
<protein>
    <submittedName>
        <fullName evidence="11">ADL399Cp</fullName>
    </submittedName>
    <submittedName>
        <fullName evidence="12">AFR757Wp</fullName>
    </submittedName>
</protein>
<feature type="transmembrane region" description="Helical" evidence="10">
    <location>
        <begin position="196"/>
        <end position="216"/>
    </location>
</feature>
<reference evidence="11" key="2">
    <citation type="submission" date="2012-02" db="EMBL/GenBank/DDBJ databases">
        <authorList>
            <person name="Dietrich F.S."/>
            <person name="Voegeli S."/>
            <person name="Philippsen P."/>
        </authorList>
    </citation>
    <scope>NUCLEOTIDE SEQUENCE</scope>
    <source>
        <strain evidence="11">ATCC 10895</strain>
    </source>
</reference>
<feature type="transmembrane region" description="Helical" evidence="10">
    <location>
        <begin position="559"/>
        <end position="579"/>
    </location>
</feature>
<feature type="region of interest" description="Disordered" evidence="9">
    <location>
        <begin position="1"/>
        <end position="36"/>
    </location>
</feature>
<evidence type="ECO:0000256" key="6">
    <source>
        <dbReference type="ARBA" id="ARBA00022927"/>
    </source>
</evidence>
<dbReference type="RefSeq" id="NP_983697.1">
    <property type="nucleotide sequence ID" value="NM_209050.1"/>
</dbReference>
<dbReference type="InterPro" id="IPR004813">
    <property type="entry name" value="OPT"/>
</dbReference>
<evidence type="ECO:0000256" key="2">
    <source>
        <dbReference type="ARBA" id="ARBA00008807"/>
    </source>
</evidence>
<evidence type="ECO:0000256" key="3">
    <source>
        <dbReference type="ARBA" id="ARBA00022448"/>
    </source>
</evidence>
<dbReference type="EMBL" id="AE016819">
    <property type="protein sequence ID" value="ADJ41803.1"/>
    <property type="molecule type" value="Genomic_DNA"/>
</dbReference>
<dbReference type="eggNOG" id="KOG2262">
    <property type="taxonomic scope" value="Eukaryota"/>
</dbReference>
<dbReference type="EMBL" id="AE016817">
    <property type="protein sequence ID" value="AAS51521.1"/>
    <property type="molecule type" value="Genomic_DNA"/>
</dbReference>
<accession>D8FGF4</accession>
<dbReference type="GO" id="GO:0005886">
    <property type="term" value="C:plasma membrane"/>
    <property type="evidence" value="ECO:0000318"/>
    <property type="project" value="GO_Central"/>
</dbReference>
<evidence type="ECO:0000256" key="7">
    <source>
        <dbReference type="ARBA" id="ARBA00022989"/>
    </source>
</evidence>
<dbReference type="HOGENOM" id="CLU_004965_1_0_1"/>
<feature type="transmembrane region" description="Helical" evidence="10">
    <location>
        <begin position="736"/>
        <end position="754"/>
    </location>
</feature>
<evidence type="ECO:0000256" key="4">
    <source>
        <dbReference type="ARBA" id="ARBA00022692"/>
    </source>
</evidence>
<evidence type="ECO:0000313" key="11">
    <source>
        <dbReference type="EMBL" id="AAS51521.1"/>
    </source>
</evidence>
<evidence type="ECO:0000313" key="12">
    <source>
        <dbReference type="EMBL" id="ADJ41803.1"/>
    </source>
</evidence>
<name>Q75BG1_EREGS</name>
<dbReference type="PANTHER" id="PTHR22601">
    <property type="entry name" value="ISP4 LIKE PROTEIN"/>
    <property type="match status" value="1"/>
</dbReference>
<dbReference type="KEGG" id="ago:AGOS_AFR757W"/>
<keyword evidence="4 10" id="KW-0812">Transmembrane</keyword>
<dbReference type="InterPro" id="IPR004648">
    <property type="entry name" value="Oligpept_transpt"/>
</dbReference>
<evidence type="ECO:0000313" key="13">
    <source>
        <dbReference type="Proteomes" id="UP000000591"/>
    </source>
</evidence>
<dbReference type="FunCoup" id="Q75BG1">
    <property type="interactions" value="39"/>
</dbReference>
<proteinExistence type="inferred from homology"/>
<reference evidence="11 13" key="1">
    <citation type="journal article" date="2004" name="Science">
        <title>The Ashbya gossypii genome as a tool for mapping the ancient Saccharomyces cerevisiae genome.</title>
        <authorList>
            <person name="Dietrich F.S."/>
            <person name="Voegeli S."/>
            <person name="Brachat S."/>
            <person name="Lerch A."/>
            <person name="Gates K."/>
            <person name="Steiner S."/>
            <person name="Mohr C."/>
            <person name="Pohlmann R."/>
            <person name="Luedi P."/>
            <person name="Choi S."/>
            <person name="Wing R.A."/>
            <person name="Flavier A."/>
            <person name="Gaffney T.D."/>
            <person name="Philippsen P."/>
        </authorList>
    </citation>
    <scope>NUCLEOTIDE SEQUENCE [LARGE SCALE GENOMIC DNA]</scope>
    <source>
        <strain evidence="11">ATCC 10895</strain>
        <strain evidence="13">ATCC 10895 / CBS 109.51 / FGSC 9923 / NRRL Y-1056</strain>
    </source>
</reference>
<accession>Q75BG1</accession>
<evidence type="ECO:0000256" key="9">
    <source>
        <dbReference type="SAM" id="MobiDB-lite"/>
    </source>
</evidence>
<dbReference type="GeneID" id="4619831"/>
<sequence length="885" mass="101670">MEKLSGEFKGSPPYFNEDKDSSSLSPSLPSQDDKKYKYNVSADAQETKEVLTEDQLIYITTRMGYEHATDLEHIPESVRYLESKLADLDVEKCCEIIDVHIKEHDQDPNLSTEDWNDLVRFSKRDFDPKNPQQVFELKVVAAIFHYYSPYVEVRAVASPVDDPTIPVETFRAYFLATLWVVIGSGFNMFFAQRQPAISLGVFAVQMLVYPCAVLWVRVMPCWGFKVFGRRIALNIESQWSEKEQMFVTLLYSITNGAFYSEYNIVTQQIHYKSPMSYAYQFLLSFSLQFLGFGLAGIMRRYVVYPSIALWPSSMTTIALNKALLSSDHSNGIGRKKMFYITATAIFVYNWFPTYLFEALSTFNWMTWIKPDNFSLATVTGGINGVGLNPISTFDWTNIGTSSLYLPFRVTLTTYLGGLLAALVTLGVYYMNYRECQFLPIFTQSLYNNRATSYRVEEILTEDRKLDEQKFQKYGFPYYTAGNIVAYGCFMCVYTALVVTSILQQGAFYGRVYKTWILDLWSLRKPSSWRAVFSNDKHVLDDFHDSHSRMMRKYKEVPEWWYMTIFIVSIVIGIIVVKVFKTNTPVWGLFLAVALNFVLLLPITLLQATRGVTIGLNLLLQMISGLALPGNPYALMFIKAFGYNIDGQADNYLGNMKLAHYAKIPPVPLFRGQLLMVLIQIFVNLGVINWQLHNIENYCDPKQRFKFTCPGIRTYFNASVMWGAIGPKRIFEHVYPIMKWCWLIGACVGLFFGLWKKLSIMYKKIPYPDRFSPVIFIIGMLSFGPPYNLQYTTSGLYVGFISMCYMKRYHLRVWERYNYVVAAGISCGLVFSAIVMFFTVQWKGVEISWWGNTVSYAGLDYARVPLLNVTETERGYFGPELGQIPG</sequence>
<feature type="transmembrane region" description="Helical" evidence="10">
    <location>
        <begin position="172"/>
        <end position="190"/>
    </location>
</feature>
<keyword evidence="8 10" id="KW-0472">Membrane</keyword>
<keyword evidence="7 10" id="KW-1133">Transmembrane helix</keyword>
<keyword evidence="13" id="KW-1185">Reference proteome</keyword>
<keyword evidence="5" id="KW-0571">Peptide transport</keyword>
<dbReference type="NCBIfam" id="TIGR00728">
    <property type="entry name" value="OPT_sfam"/>
    <property type="match status" value="1"/>
</dbReference>